<dbReference type="Gene3D" id="1.25.40.10">
    <property type="entry name" value="Tetratricopeptide repeat domain"/>
    <property type="match status" value="1"/>
</dbReference>
<dbReference type="SUPFAM" id="SSF48452">
    <property type="entry name" value="TPR-like"/>
    <property type="match status" value="1"/>
</dbReference>
<name>A0A382Z7S3_9ZZZZ</name>
<organism evidence="1">
    <name type="scientific">marine metagenome</name>
    <dbReference type="NCBI Taxonomy" id="408172"/>
    <lineage>
        <taxon>unclassified sequences</taxon>
        <taxon>metagenomes</taxon>
        <taxon>ecological metagenomes</taxon>
    </lineage>
</organism>
<dbReference type="EMBL" id="UINC01181711">
    <property type="protein sequence ID" value="SVD91536.1"/>
    <property type="molecule type" value="Genomic_DNA"/>
</dbReference>
<feature type="non-terminal residue" evidence="1">
    <location>
        <position position="161"/>
    </location>
</feature>
<gene>
    <name evidence="1" type="ORF">METZ01_LOCUS444390</name>
</gene>
<protein>
    <submittedName>
        <fullName evidence="1">Uncharacterized protein</fullName>
    </submittedName>
</protein>
<dbReference type="Pfam" id="PF13424">
    <property type="entry name" value="TPR_12"/>
    <property type="match status" value="1"/>
</dbReference>
<proteinExistence type="predicted"/>
<reference evidence="1" key="1">
    <citation type="submission" date="2018-05" db="EMBL/GenBank/DDBJ databases">
        <authorList>
            <person name="Lanie J.A."/>
            <person name="Ng W.-L."/>
            <person name="Kazmierczak K.M."/>
            <person name="Andrzejewski T.M."/>
            <person name="Davidsen T.M."/>
            <person name="Wayne K.J."/>
            <person name="Tettelin H."/>
            <person name="Glass J.I."/>
            <person name="Rusch D."/>
            <person name="Podicherti R."/>
            <person name="Tsui H.-C.T."/>
            <person name="Winkler M.E."/>
        </authorList>
    </citation>
    <scope>NUCLEOTIDE SEQUENCE</scope>
</reference>
<dbReference type="AlphaFoldDB" id="A0A382Z7S3"/>
<accession>A0A382Z7S3</accession>
<evidence type="ECO:0000313" key="1">
    <source>
        <dbReference type="EMBL" id="SVD91536.1"/>
    </source>
</evidence>
<dbReference type="InterPro" id="IPR011990">
    <property type="entry name" value="TPR-like_helical_dom_sf"/>
</dbReference>
<sequence>MRVGLLSAILGTTFLCSALFSGNTHAQRRGSEQQSEAAQQETRKTPAMRERVYSRLSEAQACADEDDMPCARELLDRVREMSNLNSYEIAQMWNFYAFIYFSQDNYREAIRAYENVLQQVDLPLGLETTTIFTLTQLYFQEERFEDSLAMLERWFVLTPTP</sequence>